<gene>
    <name evidence="1" type="ORF">QF205_08175</name>
</gene>
<accession>A0ABT6MQZ7</accession>
<dbReference type="RefSeq" id="WP_280942262.1">
    <property type="nucleotide sequence ID" value="NZ_JARYGX010000017.1"/>
</dbReference>
<reference evidence="1" key="1">
    <citation type="journal article" date="2007" name="Int. J. Syst. Evol. Microbiol.">
        <title>Luteimonas composti sp. nov., a moderately thermophilic bacterium isolated from food waste.</title>
        <authorList>
            <person name="Young C.C."/>
            <person name="Kampfer P."/>
            <person name="Chen W.M."/>
            <person name="Yen W.S."/>
            <person name="Arun A.B."/>
            <person name="Lai W.A."/>
            <person name="Shen F.T."/>
            <person name="Rekha P.D."/>
            <person name="Lin K.Y."/>
            <person name="Chou J.H."/>
        </authorList>
    </citation>
    <scope>NUCLEOTIDE SEQUENCE</scope>
    <source>
        <strain evidence="1">CC-YY355</strain>
    </source>
</reference>
<dbReference type="Pfam" id="PF11304">
    <property type="entry name" value="DUF3106"/>
    <property type="match status" value="1"/>
</dbReference>
<comment type="caution">
    <text evidence="1">The sequence shown here is derived from an EMBL/GenBank/DDBJ whole genome shotgun (WGS) entry which is preliminary data.</text>
</comment>
<organism evidence="1 2">
    <name type="scientific">Luteimonas composti</name>
    <dbReference type="NCBI Taxonomy" id="398257"/>
    <lineage>
        <taxon>Bacteria</taxon>
        <taxon>Pseudomonadati</taxon>
        <taxon>Pseudomonadota</taxon>
        <taxon>Gammaproteobacteria</taxon>
        <taxon>Lysobacterales</taxon>
        <taxon>Lysobacteraceae</taxon>
        <taxon>Luteimonas</taxon>
    </lineage>
</organism>
<dbReference type="Proteomes" id="UP001160550">
    <property type="component" value="Unassembled WGS sequence"/>
</dbReference>
<sequence>MRPEPRRIARALAAVGLLALCVAVAQPRNPRLAALTPAQSEALQRRVQAWEALPEALRRERREAWQAWRALPAEERQRMRAAREAWRALPVAEQQALRARFDMLDAGIARGWLLGPVLGADWPRLHALFAQVPPQEREALLEALRALPVQARDDLAVLAQRTPPQDRDALRATLLAQPPAQRAQWLRSRVDP</sequence>
<protein>
    <submittedName>
        <fullName evidence="1">DUF3106 domain-containing protein</fullName>
    </submittedName>
</protein>
<dbReference type="InterPro" id="IPR021455">
    <property type="entry name" value="DUF3106"/>
</dbReference>
<name>A0ABT6MQZ7_9GAMM</name>
<proteinExistence type="predicted"/>
<dbReference type="EMBL" id="JARYGX010000017">
    <property type="protein sequence ID" value="MDH7453051.1"/>
    <property type="molecule type" value="Genomic_DNA"/>
</dbReference>
<keyword evidence="2" id="KW-1185">Reference proteome</keyword>
<evidence type="ECO:0000313" key="1">
    <source>
        <dbReference type="EMBL" id="MDH7453051.1"/>
    </source>
</evidence>
<evidence type="ECO:0000313" key="2">
    <source>
        <dbReference type="Proteomes" id="UP001160550"/>
    </source>
</evidence>
<reference evidence="1" key="2">
    <citation type="submission" date="2023-04" db="EMBL/GenBank/DDBJ databases">
        <authorList>
            <person name="Sun J.-Q."/>
        </authorList>
    </citation>
    <scope>NUCLEOTIDE SEQUENCE</scope>
    <source>
        <strain evidence="1">CC-YY355</strain>
    </source>
</reference>